<dbReference type="EMBL" id="PXNP01000098">
    <property type="protein sequence ID" value="PSF05552.1"/>
    <property type="molecule type" value="Genomic_DNA"/>
</dbReference>
<dbReference type="AlphaFoldDB" id="A0A2T1K7Q2"/>
<evidence type="ECO:0000313" key="2">
    <source>
        <dbReference type="EMBL" id="PSF05552.1"/>
    </source>
</evidence>
<proteinExistence type="predicted"/>
<gene>
    <name evidence="2" type="ORF">C7H09_14275</name>
</gene>
<accession>A0A2T1K7Q2</accession>
<keyword evidence="1" id="KW-0175">Coiled coil</keyword>
<comment type="caution">
    <text evidence="2">The sequence shown here is derived from an EMBL/GenBank/DDBJ whole genome shotgun (WGS) entry which is preliminary data.</text>
</comment>
<keyword evidence="3" id="KW-1185">Reference proteome</keyword>
<reference evidence="2 3" key="1">
    <citation type="submission" date="2018-03" db="EMBL/GenBank/DDBJ databases">
        <title>Marinobacter brunus sp. nov., a marine bacterium of Gamma-proteobacteria isolated from the surface seawater of the South China Sea.</title>
        <authorList>
            <person name="Cheng H."/>
            <person name="Wu Y.-H."/>
            <person name="Xamxidin M."/>
            <person name="Xu X.-W."/>
        </authorList>
    </citation>
    <scope>NUCLEOTIDE SEQUENCE [LARGE SCALE GENOMIC DNA]</scope>
    <source>
        <strain evidence="2 3">NH169-3</strain>
    </source>
</reference>
<feature type="coiled-coil region" evidence="1">
    <location>
        <begin position="83"/>
        <end position="110"/>
    </location>
</feature>
<dbReference type="RefSeq" id="WP_106763830.1">
    <property type="nucleotide sequence ID" value="NZ_PXNP01000098.1"/>
</dbReference>
<sequence length="227" mass="25837">MTGFRNAWQSAATWYGDRTLRERMLLLATLCLGAFFITWQGLVAPVEAQTSELRQRLQAAEVSRDALLARQQILESQLAEDPSQMLKERLQERKERLARLDREITETTGRLIAPQDMVALLKRILEAQDGLRLESMLLMPPAPVYPEAQADAGNRANGEAKPLLYAHDVEMRVQGSYLDFLGYLEQLEAMDERLGWQRLEYDVGDWPKGVGILRVRTLGLNRAWLGV</sequence>
<dbReference type="Proteomes" id="UP000239866">
    <property type="component" value="Unassembled WGS sequence"/>
</dbReference>
<evidence type="ECO:0000313" key="3">
    <source>
        <dbReference type="Proteomes" id="UP000239866"/>
    </source>
</evidence>
<dbReference type="OrthoDB" id="9151209at2"/>
<protein>
    <submittedName>
        <fullName evidence="2">MSHA biogenesis protein MshJ</fullName>
    </submittedName>
</protein>
<evidence type="ECO:0000256" key="1">
    <source>
        <dbReference type="SAM" id="Coils"/>
    </source>
</evidence>
<organism evidence="2 3">
    <name type="scientific">Marinobacter fuscus</name>
    <dbReference type="NCBI Taxonomy" id="2109942"/>
    <lineage>
        <taxon>Bacteria</taxon>
        <taxon>Pseudomonadati</taxon>
        <taxon>Pseudomonadota</taxon>
        <taxon>Gammaproteobacteria</taxon>
        <taxon>Pseudomonadales</taxon>
        <taxon>Marinobacteraceae</taxon>
        <taxon>Marinobacter</taxon>
    </lineage>
</organism>
<name>A0A2T1K7Q2_9GAMM</name>